<evidence type="ECO:0000313" key="2">
    <source>
        <dbReference type="EMBL" id="MBI4921729.1"/>
    </source>
</evidence>
<feature type="signal peptide" evidence="1">
    <location>
        <begin position="1"/>
        <end position="21"/>
    </location>
</feature>
<evidence type="ECO:0000256" key="1">
    <source>
        <dbReference type="SAM" id="SignalP"/>
    </source>
</evidence>
<sequence length="478" mass="50620">MIRTSLVALLMAAALSPVAAADFGVDRDKLLADRSMELFGIEAPLAEGAAPSPEEGYRTLDQTPADELAMAPGLSATFLTRNAADSLDMMAFWPAQNPTHLIGCIEGDREEIAPGKFNPSVQSIALGDGAVTTLLRGMVSCDGIRTTPWGTIVATEEEDDGGVYEIIDPLAIKDVVVKDRATGEVSDPAHVVKRTNMAVIAWEGFLTTPEGVVIGGDELRPGTGVADADGGAIFKFIPATLHNGAAITALEQSPLVAGRTYAMQVQCQGSKIQFGQGCEIGKAAWIEVDPANARADALKKGATGYYRPEDLHQDMSYKNAGIRFCGANTGNEDAGNYAEVICAIDFAPAEAPEADAEGKLVFTTSVNRFLEGDADANSFDNLSFQGNLSTLYVVEDHPNGDIWACLADGADRDIKTDGCVRVFAVKDTSAEPTGFLFSDDGLTAYVSIQHSDDSKVDKVDDYGTDDLIKITGFMLPAM</sequence>
<evidence type="ECO:0008006" key="4">
    <source>
        <dbReference type="Google" id="ProtNLM"/>
    </source>
</evidence>
<dbReference type="SUPFAM" id="SSF50974">
    <property type="entry name" value="Nitrous oxide reductase, N-terminal domain"/>
    <property type="match status" value="1"/>
</dbReference>
<dbReference type="AlphaFoldDB" id="A0A933KZZ1"/>
<gene>
    <name evidence="2" type="ORF">HY834_08265</name>
</gene>
<reference evidence="2" key="1">
    <citation type="submission" date="2020-07" db="EMBL/GenBank/DDBJ databases">
        <title>Huge and variable diversity of episymbiotic CPR bacteria and DPANN archaea in groundwater ecosystems.</title>
        <authorList>
            <person name="He C.Y."/>
            <person name="Keren R."/>
            <person name="Whittaker M."/>
            <person name="Farag I.F."/>
            <person name="Doudna J."/>
            <person name="Cate J.H.D."/>
            <person name="Banfield J.F."/>
        </authorList>
    </citation>
    <scope>NUCLEOTIDE SEQUENCE</scope>
    <source>
        <strain evidence="2">NC_groundwater_1586_Pr3_B-0.1um_66_15</strain>
    </source>
</reference>
<feature type="chain" id="PRO_5037669956" description="DUF839 domain-containing protein" evidence="1">
    <location>
        <begin position="22"/>
        <end position="478"/>
    </location>
</feature>
<organism evidence="2 3">
    <name type="scientific">Devosia nanyangense</name>
    <dbReference type="NCBI Taxonomy" id="1228055"/>
    <lineage>
        <taxon>Bacteria</taxon>
        <taxon>Pseudomonadati</taxon>
        <taxon>Pseudomonadota</taxon>
        <taxon>Alphaproteobacteria</taxon>
        <taxon>Hyphomicrobiales</taxon>
        <taxon>Devosiaceae</taxon>
        <taxon>Devosia</taxon>
    </lineage>
</organism>
<comment type="caution">
    <text evidence="2">The sequence shown here is derived from an EMBL/GenBank/DDBJ whole genome shotgun (WGS) entry which is preliminary data.</text>
</comment>
<accession>A0A933KZZ1</accession>
<evidence type="ECO:0000313" key="3">
    <source>
        <dbReference type="Proteomes" id="UP000782610"/>
    </source>
</evidence>
<keyword evidence="1" id="KW-0732">Signal</keyword>
<dbReference type="Proteomes" id="UP000782610">
    <property type="component" value="Unassembled WGS sequence"/>
</dbReference>
<dbReference type="InterPro" id="IPR011045">
    <property type="entry name" value="N2O_reductase_N"/>
</dbReference>
<proteinExistence type="predicted"/>
<protein>
    <recommendedName>
        <fullName evidence="4">DUF839 domain-containing protein</fullName>
    </recommendedName>
</protein>
<dbReference type="EMBL" id="JACRAF010000023">
    <property type="protein sequence ID" value="MBI4921729.1"/>
    <property type="molecule type" value="Genomic_DNA"/>
</dbReference>
<name>A0A933KZZ1_9HYPH</name>